<dbReference type="RefSeq" id="WP_121897957.1">
    <property type="nucleotide sequence ID" value="NZ_RCNT01000004.1"/>
</dbReference>
<keyword evidence="1" id="KW-0472">Membrane</keyword>
<evidence type="ECO:0000313" key="3">
    <source>
        <dbReference type="Proteomes" id="UP000281343"/>
    </source>
</evidence>
<comment type="caution">
    <text evidence="2">The sequence shown here is derived from an EMBL/GenBank/DDBJ whole genome shotgun (WGS) entry which is preliminary data.</text>
</comment>
<dbReference type="Proteomes" id="UP000281343">
    <property type="component" value="Unassembled WGS sequence"/>
</dbReference>
<gene>
    <name evidence="2" type="ORF">D9R08_10315</name>
</gene>
<dbReference type="GO" id="GO:0005886">
    <property type="term" value="C:plasma membrane"/>
    <property type="evidence" value="ECO:0007669"/>
    <property type="project" value="TreeGrafter"/>
</dbReference>
<feature type="transmembrane region" description="Helical" evidence="1">
    <location>
        <begin position="20"/>
        <end position="47"/>
    </location>
</feature>
<reference evidence="2 3" key="1">
    <citation type="submission" date="2018-10" db="EMBL/GenBank/DDBJ databases">
        <authorList>
            <person name="Jung H.S."/>
            <person name="Jeon C.O."/>
        </authorList>
    </citation>
    <scope>NUCLEOTIDE SEQUENCE [LARGE SCALE GENOMIC DNA]</scope>
    <source>
        <strain evidence="2 3">MA-7-27</strain>
    </source>
</reference>
<keyword evidence="1" id="KW-0812">Transmembrane</keyword>
<accession>A0A3L9Y8S5</accession>
<dbReference type="AlphaFoldDB" id="A0A3L9Y8S5"/>
<evidence type="ECO:0000313" key="2">
    <source>
        <dbReference type="EMBL" id="RMA42476.1"/>
    </source>
</evidence>
<dbReference type="InterPro" id="IPR052894">
    <property type="entry name" value="AsmA-related"/>
</dbReference>
<protein>
    <recommendedName>
        <fullName evidence="4">AsmA-like C-terminal domain-containing protein</fullName>
    </recommendedName>
</protein>
<evidence type="ECO:0000256" key="1">
    <source>
        <dbReference type="SAM" id="Phobius"/>
    </source>
</evidence>
<evidence type="ECO:0008006" key="4">
    <source>
        <dbReference type="Google" id="ProtNLM"/>
    </source>
</evidence>
<dbReference type="GO" id="GO:0090313">
    <property type="term" value="P:regulation of protein targeting to membrane"/>
    <property type="evidence" value="ECO:0007669"/>
    <property type="project" value="TreeGrafter"/>
</dbReference>
<sequence>MAEQPKDVSQTPPRRLRRRILWWCSTVLSLLVLVPVLMLVAVIWMAMDNVLRLPDGVQTMIETRLDRAMAANRVEIGDIGLALREGGVTPQIVLSDVVLRDGDDLRARFPELSVHLNGRALLRGEMRPYRVDLTGAGLRMVRDADGRLDLALTDERRAEARDLTETLARIDAMFAQPIFAELQEISGRGLELILNDAVTGREIRAHDANLRLERKGAALTLIMGGQLEGSRNASLSLAVTRNPELGRTDMRAQFQNLAARDVASAAPALAWLDLMRAPISGALTTRLRDDGTVGDLSGALDIGEGRISLGEGVAPLPFTALSAYFDYDAAAARLSFSALDVDAPALRFRATGNADLMQDGTSYVGQFHFTGIEAAPEGVFAAPVQFEGGAMDMRLSLSPFVRLELGQAVLFDGALHLSAEGEIAARPDGLSMRIDATIPEVAATDVLPYWPTGAIPNTRGWLERNLTGGTLRDIRFSLRQEPGERPAQMLRLDFEQATIHALREMPPIEGARGYVSLTGPRFVMSLSAGGVTGPLGGSVGLAGSTMVIEDVRVRGPDTTFDLHARGELRDVLSLLELPPVNLFSDGRLSAETLATGRADLRGRLTVPLRQQVPFEEIDFEVSGRLADIRSDTLVAGRVVSADSLEVDVVPDRVAISGRARLDGIAATGRWTRSLGPGADGRSRLEGTGVLSPDGLAGFGVVLPDGLLTGSTGADFVLDLGGEEGPPDLILSSDLTGLGLRLDALSWQKPQGQAGRLAATVRLGPAPGVTSLELAATGLELQGDIRLREGGGFDRLTATRFRLNDWLDVTGALVGRGEGRAPSVELTGGSVDLRRVPSGGGRARGGAGSGPLTVRLDRLQISDGIALNSVAADLTAAGGLSGQFRGEVNGAVPVSGTLVTTANGAAVRLRSDDGGAVMRAAGLFENAYGGAMELVMRPTGQTGAYIGQITINGPRLRNAPAMAELLNAVSIVGLLEQLGDTGINLGEVEARFRLDPRAIVVEQGTAVGPSMGISMDGVYDIANRRFDMQGVVSPLYMVNGVLGALFAPRREGLFGVTYRLTGTPENTRVNVNPLSILTPGIFREIFRRPPPELSQ</sequence>
<keyword evidence="3" id="KW-1185">Reference proteome</keyword>
<proteinExistence type="predicted"/>
<keyword evidence="1" id="KW-1133">Transmembrane helix</keyword>
<dbReference type="OrthoDB" id="7161641at2"/>
<organism evidence="2 3">
    <name type="scientific">Rhodophyticola porphyridii</name>
    <dbReference type="NCBI Taxonomy" id="1852017"/>
    <lineage>
        <taxon>Bacteria</taxon>
        <taxon>Pseudomonadati</taxon>
        <taxon>Pseudomonadota</taxon>
        <taxon>Alphaproteobacteria</taxon>
        <taxon>Rhodobacterales</taxon>
        <taxon>Roseobacteraceae</taxon>
        <taxon>Rhodophyticola</taxon>
    </lineage>
</organism>
<dbReference type="PANTHER" id="PTHR30441">
    <property type="entry name" value="DUF748 DOMAIN-CONTAINING PROTEIN"/>
    <property type="match status" value="1"/>
</dbReference>
<name>A0A3L9Y8S5_9RHOB</name>
<dbReference type="PANTHER" id="PTHR30441:SF4">
    <property type="entry name" value="PROTEIN ASMA"/>
    <property type="match status" value="1"/>
</dbReference>
<dbReference type="EMBL" id="RCNT01000004">
    <property type="protein sequence ID" value="RMA42476.1"/>
    <property type="molecule type" value="Genomic_DNA"/>
</dbReference>